<gene>
    <name evidence="2" type="ORF">HGR00_21895</name>
</gene>
<dbReference type="EMBL" id="JABBZM010000023">
    <property type="protein sequence ID" value="NMV40567.1"/>
    <property type="molecule type" value="Genomic_DNA"/>
</dbReference>
<organism evidence="2 3">
    <name type="scientific">Ralstonia insidiosa</name>
    <dbReference type="NCBI Taxonomy" id="190721"/>
    <lineage>
        <taxon>Bacteria</taxon>
        <taxon>Pseudomonadati</taxon>
        <taxon>Pseudomonadota</taxon>
        <taxon>Betaproteobacteria</taxon>
        <taxon>Burkholderiales</taxon>
        <taxon>Burkholderiaceae</taxon>
        <taxon>Ralstonia</taxon>
    </lineage>
</organism>
<evidence type="ECO:0000313" key="2">
    <source>
        <dbReference type="EMBL" id="NMV40567.1"/>
    </source>
</evidence>
<protein>
    <submittedName>
        <fullName evidence="2">Fimbrial protein</fullName>
    </submittedName>
</protein>
<dbReference type="Pfam" id="PF00419">
    <property type="entry name" value="Fimbrial"/>
    <property type="match status" value="1"/>
</dbReference>
<dbReference type="AlphaFoldDB" id="A0A848P4X2"/>
<evidence type="ECO:0000313" key="3">
    <source>
        <dbReference type="Proteomes" id="UP000575469"/>
    </source>
</evidence>
<sequence>MTTASTATGVGVQMRRGATVLTYGATTGTATDANQWTAGSVGTGVSGLTIPLSARYVQTAAPVTAGTANAQAIFTMTFE</sequence>
<dbReference type="InterPro" id="IPR000259">
    <property type="entry name" value="Adhesion_dom_fimbrial"/>
</dbReference>
<dbReference type="Proteomes" id="UP000575469">
    <property type="component" value="Unassembled WGS sequence"/>
</dbReference>
<proteinExistence type="predicted"/>
<dbReference type="SUPFAM" id="SSF49401">
    <property type="entry name" value="Bacterial adhesins"/>
    <property type="match status" value="1"/>
</dbReference>
<name>A0A848P4X2_9RALS</name>
<comment type="caution">
    <text evidence="2">The sequence shown here is derived from an EMBL/GenBank/DDBJ whole genome shotgun (WGS) entry which is preliminary data.</text>
</comment>
<evidence type="ECO:0000259" key="1">
    <source>
        <dbReference type="Pfam" id="PF00419"/>
    </source>
</evidence>
<dbReference type="Gene3D" id="2.60.40.1090">
    <property type="entry name" value="Fimbrial-type adhesion domain"/>
    <property type="match status" value="1"/>
</dbReference>
<accession>A0A848P4X2</accession>
<reference evidence="2 3" key="1">
    <citation type="submission" date="2020-04" db="EMBL/GenBank/DDBJ databases">
        <title>Ralstonia insidiosa genome sequencing and assembly.</title>
        <authorList>
            <person name="Martins R.C.R."/>
            <person name="Perdigao-Neto L.V."/>
            <person name="Levin A.S.S."/>
            <person name="Costa S.F."/>
        </authorList>
    </citation>
    <scope>NUCLEOTIDE SEQUENCE [LARGE SCALE GENOMIC DNA]</scope>
    <source>
        <strain evidence="2 3">5047</strain>
    </source>
</reference>
<dbReference type="GO" id="GO:0007155">
    <property type="term" value="P:cell adhesion"/>
    <property type="evidence" value="ECO:0007669"/>
    <property type="project" value="InterPro"/>
</dbReference>
<dbReference type="InterPro" id="IPR036937">
    <property type="entry name" value="Adhesion_dom_fimbrial_sf"/>
</dbReference>
<dbReference type="GO" id="GO:0009289">
    <property type="term" value="C:pilus"/>
    <property type="evidence" value="ECO:0007669"/>
    <property type="project" value="InterPro"/>
</dbReference>
<dbReference type="InterPro" id="IPR008966">
    <property type="entry name" value="Adhesion_dom_sf"/>
</dbReference>
<feature type="domain" description="Fimbrial-type adhesion" evidence="1">
    <location>
        <begin position="4"/>
        <end position="78"/>
    </location>
</feature>